<proteinExistence type="predicted"/>
<dbReference type="Pfam" id="PF05893">
    <property type="entry name" value="LuxC"/>
    <property type="match status" value="1"/>
</dbReference>
<keyword evidence="1" id="KW-0521">NADP</keyword>
<dbReference type="EMBL" id="CP113524">
    <property type="protein sequence ID" value="WAJ25357.1"/>
    <property type="molecule type" value="Genomic_DNA"/>
</dbReference>
<protein>
    <recommendedName>
        <fullName evidence="4">Long-chain-fatty-acyl-CoA reductase</fullName>
    </recommendedName>
</protein>
<name>A0ABY7AF53_9FIRM</name>
<dbReference type="InterPro" id="IPR016161">
    <property type="entry name" value="Ald_DH/histidinol_DH"/>
</dbReference>
<evidence type="ECO:0008006" key="4">
    <source>
        <dbReference type="Google" id="ProtNLM"/>
    </source>
</evidence>
<accession>A0ABY7AF53</accession>
<reference evidence="2" key="1">
    <citation type="submission" date="2022-11" db="EMBL/GenBank/DDBJ databases">
        <title>Lacrimispora xylanolytica sy1, complete genome.</title>
        <authorList>
            <person name="Choi S."/>
        </authorList>
    </citation>
    <scope>NUCLEOTIDE SEQUENCE</scope>
    <source>
        <strain evidence="2">Sy1</strain>
    </source>
</reference>
<gene>
    <name evidence="2" type="ORF">OW255_07560</name>
</gene>
<evidence type="ECO:0000313" key="2">
    <source>
        <dbReference type="EMBL" id="WAJ25357.1"/>
    </source>
</evidence>
<dbReference type="RefSeq" id="WP_268116229.1">
    <property type="nucleotide sequence ID" value="NZ_CP113524.1"/>
</dbReference>
<dbReference type="InterPro" id="IPR008670">
    <property type="entry name" value="CoA_reduct_LuxC"/>
</dbReference>
<dbReference type="SUPFAM" id="SSF53720">
    <property type="entry name" value="ALDH-like"/>
    <property type="match status" value="1"/>
</dbReference>
<evidence type="ECO:0000256" key="1">
    <source>
        <dbReference type="ARBA" id="ARBA00022857"/>
    </source>
</evidence>
<dbReference type="Proteomes" id="UP001163115">
    <property type="component" value="Chromosome"/>
</dbReference>
<evidence type="ECO:0000313" key="3">
    <source>
        <dbReference type="Proteomes" id="UP001163115"/>
    </source>
</evidence>
<organism evidence="2 3">
    <name type="scientific">Lacrimispora xylanolytica</name>
    <dbReference type="NCBI Taxonomy" id="29375"/>
    <lineage>
        <taxon>Bacteria</taxon>
        <taxon>Bacillati</taxon>
        <taxon>Bacillota</taxon>
        <taxon>Clostridia</taxon>
        <taxon>Lachnospirales</taxon>
        <taxon>Lachnospiraceae</taxon>
        <taxon>Lacrimispora</taxon>
    </lineage>
</organism>
<sequence length="403" mass="46613">MKAEITYLAGVEKPKAEPSAPFDTLVLNFLEALSKEIRRDRESLKYPEMAAFGFWIRRAHVEEFKKRYEDGRVRIGRGVVFHMAASNVPLLFAYSMVMGLLAGNSCVVRISIRCQEEDFKLCEIIDNLLNIPPFASIRDRISVFSCERDHEMVRSWAEACDGLMVWGGNETISAIRKWNLRPDGVSVMFPDRYSICILDQKSIARMQGEELRNLAHSFVNDTYAMDQNACSSPRYIIWNQGEEKEEAEAVHRMWWEAVEKEAVSYDLSPHKATKKYEALCRYTMTMEGIIKTERYGNLVYTILLSGIPKAPETYRGTWGLFFEYQGDYRKVLKELAVSQLQTVTYYGLDSKELMDYVMDHHLYGIHRIIPVGNAMKMDLIWDGQDTIRMLSREIIREEEHGSV</sequence>
<keyword evidence="3" id="KW-1185">Reference proteome</keyword>